<sequence>MSMAEERTELSRRAAANKEAERSRDNGGEKTAEERPAEEGKQRKQRSTGARITLWLLRKSIVPIIMVIMLVAGLYIGYTVLGKQPGDEVFSWGTWQHMYDLVFSDT</sequence>
<protein>
    <recommendedName>
        <fullName evidence="5">DNA-directed RNA polymerase subunit beta</fullName>
    </recommendedName>
</protein>
<gene>
    <name evidence="3" type="ORF">GCM10010918_47580</name>
</gene>
<organism evidence="3 4">
    <name type="scientific">Paenibacillus radicis</name>
    <name type="common">ex Gao et al. 2016</name>
    <dbReference type="NCBI Taxonomy" id="1737354"/>
    <lineage>
        <taxon>Bacteria</taxon>
        <taxon>Bacillati</taxon>
        <taxon>Bacillota</taxon>
        <taxon>Bacilli</taxon>
        <taxon>Bacillales</taxon>
        <taxon>Paenibacillaceae</taxon>
        <taxon>Paenibacillus</taxon>
    </lineage>
</organism>
<keyword evidence="4" id="KW-1185">Reference proteome</keyword>
<dbReference type="InterPro" id="IPR024596">
    <property type="entry name" value="RNApol_su_b/EpuA"/>
</dbReference>
<evidence type="ECO:0000313" key="3">
    <source>
        <dbReference type="EMBL" id="GGG84269.1"/>
    </source>
</evidence>
<dbReference type="RefSeq" id="WP_188892189.1">
    <property type="nucleotide sequence ID" value="NZ_BMHY01000013.1"/>
</dbReference>
<accession>A0A917M7L0</accession>
<dbReference type="Proteomes" id="UP000600247">
    <property type="component" value="Unassembled WGS sequence"/>
</dbReference>
<keyword evidence="2" id="KW-0812">Transmembrane</keyword>
<proteinExistence type="predicted"/>
<reference evidence="3 4" key="1">
    <citation type="journal article" date="2014" name="Int. J. Syst. Evol. Microbiol.">
        <title>Complete genome sequence of Corynebacterium casei LMG S-19264T (=DSM 44701T), isolated from a smear-ripened cheese.</title>
        <authorList>
            <consortium name="US DOE Joint Genome Institute (JGI-PGF)"/>
            <person name="Walter F."/>
            <person name="Albersmeier A."/>
            <person name="Kalinowski J."/>
            <person name="Ruckert C."/>
        </authorList>
    </citation>
    <scope>NUCLEOTIDE SEQUENCE [LARGE SCALE GENOMIC DNA]</scope>
    <source>
        <strain evidence="3 4">CGMCC 1.15286</strain>
    </source>
</reference>
<evidence type="ECO:0000313" key="4">
    <source>
        <dbReference type="Proteomes" id="UP000600247"/>
    </source>
</evidence>
<feature type="compositionally biased region" description="Basic and acidic residues" evidence="1">
    <location>
        <begin position="1"/>
        <end position="42"/>
    </location>
</feature>
<comment type="caution">
    <text evidence="3">The sequence shown here is derived from an EMBL/GenBank/DDBJ whole genome shotgun (WGS) entry which is preliminary data.</text>
</comment>
<evidence type="ECO:0000256" key="1">
    <source>
        <dbReference type="SAM" id="MobiDB-lite"/>
    </source>
</evidence>
<keyword evidence="2" id="KW-0472">Membrane</keyword>
<dbReference type="Pfam" id="PF11772">
    <property type="entry name" value="EpuA"/>
    <property type="match status" value="1"/>
</dbReference>
<evidence type="ECO:0000256" key="2">
    <source>
        <dbReference type="SAM" id="Phobius"/>
    </source>
</evidence>
<name>A0A917M7L0_9BACL</name>
<feature type="region of interest" description="Disordered" evidence="1">
    <location>
        <begin position="1"/>
        <end position="48"/>
    </location>
</feature>
<feature type="transmembrane region" description="Helical" evidence="2">
    <location>
        <begin position="61"/>
        <end position="81"/>
    </location>
</feature>
<dbReference type="EMBL" id="BMHY01000013">
    <property type="protein sequence ID" value="GGG84269.1"/>
    <property type="molecule type" value="Genomic_DNA"/>
</dbReference>
<keyword evidence="2" id="KW-1133">Transmembrane helix</keyword>
<evidence type="ECO:0008006" key="5">
    <source>
        <dbReference type="Google" id="ProtNLM"/>
    </source>
</evidence>
<dbReference type="AlphaFoldDB" id="A0A917M7L0"/>